<evidence type="ECO:0000256" key="5">
    <source>
        <dbReference type="ARBA" id="ARBA00022519"/>
    </source>
</evidence>
<comment type="subcellular location">
    <subcellularLocation>
        <location evidence="2">Cell inner membrane</location>
        <topology evidence="2">Multi-pass membrane protein</topology>
    </subcellularLocation>
</comment>
<evidence type="ECO:0000256" key="14">
    <source>
        <dbReference type="ARBA" id="ARBA00023136"/>
    </source>
</evidence>
<dbReference type="SUPFAM" id="SSF55874">
    <property type="entry name" value="ATPase domain of HSP90 chaperone/DNA topoisomerase II/histidine kinase"/>
    <property type="match status" value="1"/>
</dbReference>
<evidence type="ECO:0000256" key="1">
    <source>
        <dbReference type="ARBA" id="ARBA00000085"/>
    </source>
</evidence>
<name>A0A5E7F7V2_PSEFL</name>
<dbReference type="CDD" id="cd00082">
    <property type="entry name" value="HisKA"/>
    <property type="match status" value="1"/>
</dbReference>
<dbReference type="InterPro" id="IPR036097">
    <property type="entry name" value="HisK_dim/P_sf"/>
</dbReference>
<keyword evidence="10 18" id="KW-0418">Kinase</keyword>
<dbReference type="InterPro" id="IPR004358">
    <property type="entry name" value="Sig_transdc_His_kin-like_C"/>
</dbReference>
<accession>A0A5E7F7V2</accession>
<dbReference type="EC" id="2.7.13.3" evidence="3"/>
<comment type="catalytic activity">
    <reaction evidence="1">
        <text>ATP + protein L-histidine = ADP + protein N-phospho-L-histidine.</text>
        <dbReference type="EC" id="2.7.13.3"/>
    </reaction>
</comment>
<dbReference type="Pfam" id="PF00512">
    <property type="entry name" value="HisKA"/>
    <property type="match status" value="1"/>
</dbReference>
<evidence type="ECO:0000259" key="16">
    <source>
        <dbReference type="PROSITE" id="PS50109"/>
    </source>
</evidence>
<keyword evidence="11" id="KW-0067">ATP-binding</keyword>
<dbReference type="GO" id="GO:0005886">
    <property type="term" value="C:plasma membrane"/>
    <property type="evidence" value="ECO:0007669"/>
    <property type="project" value="UniProtKB-SubCell"/>
</dbReference>
<evidence type="ECO:0000256" key="10">
    <source>
        <dbReference type="ARBA" id="ARBA00022777"/>
    </source>
</evidence>
<evidence type="ECO:0000313" key="19">
    <source>
        <dbReference type="Proteomes" id="UP000381093"/>
    </source>
</evidence>
<protein>
    <recommendedName>
        <fullName evidence="3">histidine kinase</fullName>
        <ecNumber evidence="3">2.7.13.3</ecNumber>
    </recommendedName>
</protein>
<dbReference type="AlphaFoldDB" id="A0A5E7F7V2"/>
<dbReference type="CDD" id="cd00075">
    <property type="entry name" value="HATPase"/>
    <property type="match status" value="1"/>
</dbReference>
<dbReference type="CDD" id="cd06225">
    <property type="entry name" value="HAMP"/>
    <property type="match status" value="1"/>
</dbReference>
<dbReference type="InterPro" id="IPR050980">
    <property type="entry name" value="2C_sensor_his_kinase"/>
</dbReference>
<reference evidence="18 19" key="1">
    <citation type="submission" date="2019-09" db="EMBL/GenBank/DDBJ databases">
        <authorList>
            <person name="Chandra G."/>
            <person name="Truman W A."/>
        </authorList>
    </citation>
    <scope>NUCLEOTIDE SEQUENCE [LARGE SCALE GENOMIC DNA]</scope>
    <source>
        <strain evidence="18">PS710</strain>
    </source>
</reference>
<evidence type="ECO:0000256" key="8">
    <source>
        <dbReference type="ARBA" id="ARBA00022692"/>
    </source>
</evidence>
<organism evidence="18 19">
    <name type="scientific">Pseudomonas fluorescens</name>
    <dbReference type="NCBI Taxonomy" id="294"/>
    <lineage>
        <taxon>Bacteria</taxon>
        <taxon>Pseudomonadati</taxon>
        <taxon>Pseudomonadota</taxon>
        <taxon>Gammaproteobacteria</taxon>
        <taxon>Pseudomonadales</taxon>
        <taxon>Pseudomonadaceae</taxon>
        <taxon>Pseudomonas</taxon>
    </lineage>
</organism>
<dbReference type="InterPro" id="IPR036890">
    <property type="entry name" value="HATPase_C_sf"/>
</dbReference>
<evidence type="ECO:0000256" key="2">
    <source>
        <dbReference type="ARBA" id="ARBA00004429"/>
    </source>
</evidence>
<evidence type="ECO:0000259" key="17">
    <source>
        <dbReference type="PROSITE" id="PS50885"/>
    </source>
</evidence>
<keyword evidence="13" id="KW-0902">Two-component regulatory system</keyword>
<gene>
    <name evidence="18" type="primary">sasA_15</name>
    <name evidence="18" type="ORF">PS710_05371</name>
</gene>
<evidence type="ECO:0000256" key="11">
    <source>
        <dbReference type="ARBA" id="ARBA00022840"/>
    </source>
</evidence>
<dbReference type="PROSITE" id="PS50109">
    <property type="entry name" value="HIS_KIN"/>
    <property type="match status" value="1"/>
</dbReference>
<evidence type="ECO:0000256" key="3">
    <source>
        <dbReference type="ARBA" id="ARBA00012438"/>
    </source>
</evidence>
<dbReference type="GO" id="GO:0000155">
    <property type="term" value="F:phosphorelay sensor kinase activity"/>
    <property type="evidence" value="ECO:0007669"/>
    <property type="project" value="InterPro"/>
</dbReference>
<feature type="transmembrane region" description="Helical" evidence="15">
    <location>
        <begin position="15"/>
        <end position="41"/>
    </location>
</feature>
<evidence type="ECO:0000256" key="15">
    <source>
        <dbReference type="SAM" id="Phobius"/>
    </source>
</evidence>
<dbReference type="PANTHER" id="PTHR44936">
    <property type="entry name" value="SENSOR PROTEIN CREC"/>
    <property type="match status" value="1"/>
</dbReference>
<proteinExistence type="predicted"/>
<keyword evidence="4" id="KW-1003">Cell membrane</keyword>
<feature type="domain" description="HAMP" evidence="17">
    <location>
        <begin position="185"/>
        <end position="237"/>
    </location>
</feature>
<evidence type="ECO:0000256" key="7">
    <source>
        <dbReference type="ARBA" id="ARBA00022679"/>
    </source>
</evidence>
<dbReference type="Pfam" id="PF00672">
    <property type="entry name" value="HAMP"/>
    <property type="match status" value="1"/>
</dbReference>
<keyword evidence="6" id="KW-0597">Phosphoprotein</keyword>
<evidence type="ECO:0000256" key="13">
    <source>
        <dbReference type="ARBA" id="ARBA00023012"/>
    </source>
</evidence>
<dbReference type="GO" id="GO:0005524">
    <property type="term" value="F:ATP binding"/>
    <property type="evidence" value="ECO:0007669"/>
    <property type="project" value="UniProtKB-KW"/>
</dbReference>
<evidence type="ECO:0000256" key="9">
    <source>
        <dbReference type="ARBA" id="ARBA00022741"/>
    </source>
</evidence>
<dbReference type="SMART" id="SM00304">
    <property type="entry name" value="HAMP"/>
    <property type="match status" value="1"/>
</dbReference>
<dbReference type="EMBL" id="CABVHW010000026">
    <property type="protein sequence ID" value="VVO35330.1"/>
    <property type="molecule type" value="Genomic_DNA"/>
</dbReference>
<dbReference type="InterPro" id="IPR003660">
    <property type="entry name" value="HAMP_dom"/>
</dbReference>
<dbReference type="Gene3D" id="3.30.565.10">
    <property type="entry name" value="Histidine kinase-like ATPase, C-terminal domain"/>
    <property type="match status" value="1"/>
</dbReference>
<feature type="transmembrane region" description="Helical" evidence="15">
    <location>
        <begin position="161"/>
        <end position="183"/>
    </location>
</feature>
<evidence type="ECO:0000256" key="6">
    <source>
        <dbReference type="ARBA" id="ARBA00022553"/>
    </source>
</evidence>
<dbReference type="SMART" id="SM00387">
    <property type="entry name" value="HATPase_c"/>
    <property type="match status" value="1"/>
</dbReference>
<keyword evidence="7 18" id="KW-0808">Transferase</keyword>
<dbReference type="SUPFAM" id="SSF47384">
    <property type="entry name" value="Homodimeric domain of signal transducing histidine kinase"/>
    <property type="match status" value="1"/>
</dbReference>
<dbReference type="Pfam" id="PF02518">
    <property type="entry name" value="HATPase_c"/>
    <property type="match status" value="1"/>
</dbReference>
<evidence type="ECO:0000256" key="12">
    <source>
        <dbReference type="ARBA" id="ARBA00022989"/>
    </source>
</evidence>
<keyword evidence="9" id="KW-0547">Nucleotide-binding</keyword>
<dbReference type="Gene3D" id="1.10.287.130">
    <property type="match status" value="1"/>
</dbReference>
<keyword evidence="8 15" id="KW-0812">Transmembrane</keyword>
<keyword evidence="14 15" id="KW-0472">Membrane</keyword>
<dbReference type="PANTHER" id="PTHR44936:SF5">
    <property type="entry name" value="SENSOR HISTIDINE KINASE ENVZ"/>
    <property type="match status" value="1"/>
</dbReference>
<keyword evidence="5" id="KW-0997">Cell inner membrane</keyword>
<feature type="domain" description="Histidine kinase" evidence="16">
    <location>
        <begin position="245"/>
        <end position="444"/>
    </location>
</feature>
<dbReference type="SMART" id="SM00388">
    <property type="entry name" value="HisKA"/>
    <property type="match status" value="1"/>
</dbReference>
<dbReference type="InterPro" id="IPR003594">
    <property type="entry name" value="HATPase_dom"/>
</dbReference>
<keyword evidence="12 15" id="KW-1133">Transmembrane helix</keyword>
<dbReference type="PROSITE" id="PS50885">
    <property type="entry name" value="HAMP"/>
    <property type="match status" value="1"/>
</dbReference>
<evidence type="ECO:0000313" key="18">
    <source>
        <dbReference type="EMBL" id="VVO35330.1"/>
    </source>
</evidence>
<dbReference type="InterPro" id="IPR005467">
    <property type="entry name" value="His_kinase_dom"/>
</dbReference>
<dbReference type="RefSeq" id="WP_150767182.1">
    <property type="nucleotide sequence ID" value="NZ_CABVHW010000026.1"/>
</dbReference>
<dbReference type="InterPro" id="IPR003661">
    <property type="entry name" value="HisK_dim/P_dom"/>
</dbReference>
<dbReference type="PRINTS" id="PR00344">
    <property type="entry name" value="BCTRLSENSOR"/>
</dbReference>
<sequence length="449" mass="49956">MICRILRRDTLRRRIALTIFAAMLASLTLNALFVQVAGIWARPPIERTGLLEQIAMTTRVIEAAPAQLRPQLAVAASNPMLEVSWRAHRVNFSLPASGAQVETGKVPVLQQLLGDDREIDVLHPGDWPDDSPEARYVALVHLVDGSWLSFTPPERSWGLDASVRIAVIIALGLVATLMVAWIATRQLANPLQRFASAARRFGGDLSAPPIEIEGPQEIRQAIIAFNTMQAQIQHFIGERTHMLAAISHDLRAPLTRMRLRSEFMEDLDLQRKMIRDVEEMQSMINSALAFFREDTHREQSTAFDLSELLQTIIDDYRDQDTAVDFTGPAHLVYDGRPLGIKRVIVNLLENAVKYGQNPRTALSCDDHSIRIEVSDDGPGIPEAALQRVFDPFFRLETSRNRDTGGVGLGLSAARAIVREQGGELTLSNRSDAGLVARVELPRHDHGLFK</sequence>
<evidence type="ECO:0000256" key="4">
    <source>
        <dbReference type="ARBA" id="ARBA00022475"/>
    </source>
</evidence>
<dbReference type="Proteomes" id="UP000381093">
    <property type="component" value="Unassembled WGS sequence"/>
</dbReference>